<feature type="domain" description="HTH araC/xylS-type" evidence="5">
    <location>
        <begin position="496"/>
        <end position="604"/>
    </location>
</feature>
<proteinExistence type="predicted"/>
<evidence type="ECO:0000313" key="6">
    <source>
        <dbReference type="EMBL" id="MEB3346025.1"/>
    </source>
</evidence>
<keyword evidence="1" id="KW-0805">Transcription regulation</keyword>
<evidence type="ECO:0000259" key="5">
    <source>
        <dbReference type="PROSITE" id="PS01124"/>
    </source>
</evidence>
<gene>
    <name evidence="6" type="ORF">U6A24_11165</name>
</gene>
<feature type="transmembrane region" description="Helical" evidence="4">
    <location>
        <begin position="428"/>
        <end position="451"/>
    </location>
</feature>
<evidence type="ECO:0000256" key="2">
    <source>
        <dbReference type="ARBA" id="ARBA00023125"/>
    </source>
</evidence>
<dbReference type="Gene3D" id="1.25.40.10">
    <property type="entry name" value="Tetratricopeptide repeat domain"/>
    <property type="match status" value="2"/>
</dbReference>
<keyword evidence="7" id="KW-1185">Reference proteome</keyword>
<dbReference type="Proteomes" id="UP001327027">
    <property type="component" value="Unassembled WGS sequence"/>
</dbReference>
<dbReference type="InterPro" id="IPR009057">
    <property type="entry name" value="Homeodomain-like_sf"/>
</dbReference>
<name>A0ABU5ZVX5_9FLAO</name>
<keyword evidence="2" id="KW-0238">DNA-binding</keyword>
<evidence type="ECO:0000256" key="3">
    <source>
        <dbReference type="ARBA" id="ARBA00023163"/>
    </source>
</evidence>
<dbReference type="PANTHER" id="PTHR43280">
    <property type="entry name" value="ARAC-FAMILY TRANSCRIPTIONAL REGULATOR"/>
    <property type="match status" value="1"/>
</dbReference>
<dbReference type="RefSeq" id="WP_324180055.1">
    <property type="nucleotide sequence ID" value="NZ_BAABAW010000006.1"/>
</dbReference>
<dbReference type="Pfam" id="PF12833">
    <property type="entry name" value="HTH_18"/>
    <property type="match status" value="1"/>
</dbReference>
<keyword evidence="4" id="KW-0472">Membrane</keyword>
<dbReference type="EMBL" id="JAYKLX010000005">
    <property type="protein sequence ID" value="MEB3346025.1"/>
    <property type="molecule type" value="Genomic_DNA"/>
</dbReference>
<evidence type="ECO:0000313" key="7">
    <source>
        <dbReference type="Proteomes" id="UP001327027"/>
    </source>
</evidence>
<dbReference type="PROSITE" id="PS01124">
    <property type="entry name" value="HTH_ARAC_FAMILY_2"/>
    <property type="match status" value="1"/>
</dbReference>
<sequence length="609" mass="70494">MKLWHVISPYYIVGVTIWYLSINPVFGQTSTAKIPSQQELDSIIEYYTLSNKDSLPLSRRSEYASSFLNCAIYYQKDSLIYKGLMQKTWLLGKEKKYDSAIVYAQKLYDFAAKNADTLYIKNALLKLGIYHKRNINLTEAFRYYNESFKIDQRVKDSLSAGKSLLQLANIQEMLGDYSGSKTTAIDGLKYVENTSNIMSLSGLYHVISVANRKQKKYDEAFKYNSLALELAKDSVSIEKIKIGNVLMFENTKALILADTAEYNEALLILSELEENTVVRSDKVEYARVIGNLGYVQWLQNKDNQISEKLYLKAREIRNSIQDIDGLFASNIYLTKYYFIENKTKALHYAEAAYQNALEIKSLTSIIEALGFIFQLKDDVREEAIVYDKTYHTLNTINQSNREIYAVTKYENEKLATTNVTLKKEKDTIAQWAMIILFLLLLSITGVGYYYYKQHRYKKRFLLLLASSREAEEKQTVDNVINKKKESLSTISPETLQHLITSLQQFEEKEQYLTSKINAQTLAKKFKSNTSYLSIVVNAYKQKSINQYINDLRVAYAIRRLQTDVVFRKYTIKAIAQEIGFNSSENFAKKFYKKTGIYPSYYIKKLEEEN</sequence>
<dbReference type="PANTHER" id="PTHR43280:SF2">
    <property type="entry name" value="HTH-TYPE TRANSCRIPTIONAL REGULATOR EXSA"/>
    <property type="match status" value="1"/>
</dbReference>
<comment type="caution">
    <text evidence="6">The sequence shown here is derived from an EMBL/GenBank/DDBJ whole genome shotgun (WGS) entry which is preliminary data.</text>
</comment>
<keyword evidence="3" id="KW-0804">Transcription</keyword>
<dbReference type="InterPro" id="IPR011990">
    <property type="entry name" value="TPR-like_helical_dom_sf"/>
</dbReference>
<evidence type="ECO:0000256" key="4">
    <source>
        <dbReference type="SAM" id="Phobius"/>
    </source>
</evidence>
<dbReference type="Gene3D" id="1.10.10.60">
    <property type="entry name" value="Homeodomain-like"/>
    <property type="match status" value="2"/>
</dbReference>
<dbReference type="SUPFAM" id="SSF48452">
    <property type="entry name" value="TPR-like"/>
    <property type="match status" value="1"/>
</dbReference>
<reference evidence="6 7" key="1">
    <citation type="journal article" date="2013" name="Int. J. Syst. Evol. Microbiol.">
        <title>Aquimarina gracilis sp. nov., isolated from the gut microflora of a mussel, Mytilus coruscus, and emended description of Aquimarina spongiae.</title>
        <authorList>
            <person name="Park S.C."/>
            <person name="Choe H.N."/>
            <person name="Baik K.S."/>
            <person name="Seong C.N."/>
        </authorList>
    </citation>
    <scope>NUCLEOTIDE SEQUENCE [LARGE SCALE GENOMIC DNA]</scope>
    <source>
        <strain evidence="6 7">PSC32</strain>
    </source>
</reference>
<organism evidence="6 7">
    <name type="scientific">Aquimarina gracilis</name>
    <dbReference type="NCBI Taxonomy" id="874422"/>
    <lineage>
        <taxon>Bacteria</taxon>
        <taxon>Pseudomonadati</taxon>
        <taxon>Bacteroidota</taxon>
        <taxon>Flavobacteriia</taxon>
        <taxon>Flavobacteriales</taxon>
        <taxon>Flavobacteriaceae</taxon>
        <taxon>Aquimarina</taxon>
    </lineage>
</organism>
<dbReference type="SUPFAM" id="SSF46689">
    <property type="entry name" value="Homeodomain-like"/>
    <property type="match status" value="1"/>
</dbReference>
<keyword evidence="4" id="KW-0812">Transmembrane</keyword>
<keyword evidence="4" id="KW-1133">Transmembrane helix</keyword>
<dbReference type="SMART" id="SM00342">
    <property type="entry name" value="HTH_ARAC"/>
    <property type="match status" value="1"/>
</dbReference>
<protein>
    <submittedName>
        <fullName evidence="6">Helix-turn-helix domain-containing protein</fullName>
    </submittedName>
</protein>
<dbReference type="InterPro" id="IPR018060">
    <property type="entry name" value="HTH_AraC"/>
</dbReference>
<evidence type="ECO:0000256" key="1">
    <source>
        <dbReference type="ARBA" id="ARBA00023015"/>
    </source>
</evidence>
<accession>A0ABU5ZVX5</accession>